<protein>
    <submittedName>
        <fullName evidence="1">Uncharacterized protein</fullName>
    </submittedName>
</protein>
<evidence type="ECO:0000313" key="1">
    <source>
        <dbReference type="EMBL" id="PAE87804.1"/>
    </source>
</evidence>
<comment type="caution">
    <text evidence="1">The sequence shown here is derived from an EMBL/GenBank/DDBJ whole genome shotgun (WGS) entry which is preliminary data.</text>
</comment>
<reference evidence="1 2" key="1">
    <citation type="submission" date="2017-07" db="EMBL/GenBank/DDBJ databases">
        <title>Isolation and whole genome analysis of endospore-forming bacteria from heroin.</title>
        <authorList>
            <person name="Kalinowski J."/>
            <person name="Ahrens B."/>
            <person name="Al-Dilaimi A."/>
            <person name="Winkler A."/>
            <person name="Wibberg D."/>
            <person name="Schleenbecker U."/>
            <person name="Ruckert C."/>
            <person name="Wolfel R."/>
            <person name="Grass G."/>
        </authorList>
    </citation>
    <scope>NUCLEOTIDE SEQUENCE [LARGE SCALE GENOMIC DNA]</scope>
    <source>
        <strain evidence="1 2">7539</strain>
    </source>
</reference>
<proteinExistence type="predicted"/>
<dbReference type="AlphaFoldDB" id="A0A268NWG2"/>
<dbReference type="Proteomes" id="UP000216207">
    <property type="component" value="Unassembled WGS sequence"/>
</dbReference>
<name>A0A268NWG2_SHOCL</name>
<dbReference type="EMBL" id="NPCC01000028">
    <property type="protein sequence ID" value="PAE87804.1"/>
    <property type="molecule type" value="Genomic_DNA"/>
</dbReference>
<evidence type="ECO:0000313" key="2">
    <source>
        <dbReference type="Proteomes" id="UP000216207"/>
    </source>
</evidence>
<gene>
    <name evidence="1" type="ORF">CHH72_16360</name>
</gene>
<dbReference type="RefSeq" id="WP_095326951.1">
    <property type="nucleotide sequence ID" value="NZ_NPCC01000028.1"/>
</dbReference>
<accession>A0A268NWG2</accession>
<sequence>MIYNDIYKYLLSHVSSKEFDICLYLVANQDWLGNVVIDCEDIAQACNTTTRYAKQVIRKLSSQQKDVLPDERRKPFVKPAPTFGENVYKLNLGLSKLEYVKGNAKYTKKFKFLYTEEFQSLSIAAKKLLLVAAFGMSSNQSTTQRIKFKTLNGGVRAMTRQRIHSALDEINQTMNIVQTSVVYKLKQPYVEFIFDTDVSQEFISAEAEYELVKLIAFENGSDFYLTADYYAAILKTGKGFFNALFKEIKAKKAFDHFEKLSAGLKSIYVESLNVLFQEFNKPKGDKDEQTPESLSALLRGIMLNKLTDYVATLSSEESARLQLAQNYMAAKETFFKNNLNSLYENFRKMKEEAAEIRKQIEVVNSITQQDRKSKYNHLKELIEKRNKVLHNLINKSSSKNTIRNNLKVFNAEIERVLDGLNESISRAVDRTLSLLNINSGQDRWEQLNRHLQHISSLKLLSDREAKTIRKSLWDDSAIHLTGTSQIKIARQEDSFAVKDESMDFEFPF</sequence>
<organism evidence="1 2">
    <name type="scientific">Shouchella clausii</name>
    <name type="common">Alkalihalobacillus clausii</name>
    <dbReference type="NCBI Taxonomy" id="79880"/>
    <lineage>
        <taxon>Bacteria</taxon>
        <taxon>Bacillati</taxon>
        <taxon>Bacillota</taxon>
        <taxon>Bacilli</taxon>
        <taxon>Bacillales</taxon>
        <taxon>Bacillaceae</taxon>
        <taxon>Shouchella</taxon>
    </lineage>
</organism>